<dbReference type="Pfam" id="PF02146">
    <property type="entry name" value="SIR2"/>
    <property type="match status" value="1"/>
</dbReference>
<dbReference type="EMBL" id="SHAH01000006">
    <property type="protein sequence ID" value="RZO78077.1"/>
    <property type="molecule type" value="Genomic_DNA"/>
</dbReference>
<keyword evidence="4" id="KW-0479">Metal-binding</keyword>
<evidence type="ECO:0000256" key="3">
    <source>
        <dbReference type="ARBA" id="ARBA00023027"/>
    </source>
</evidence>
<evidence type="ECO:0000313" key="6">
    <source>
        <dbReference type="EMBL" id="RZO78077.1"/>
    </source>
</evidence>
<dbReference type="EC" id="2.3.1.286" evidence="1"/>
<organism evidence="6 7">
    <name type="scientific">OM182 bacterium</name>
    <dbReference type="NCBI Taxonomy" id="2510334"/>
    <lineage>
        <taxon>Bacteria</taxon>
        <taxon>Pseudomonadati</taxon>
        <taxon>Pseudomonadota</taxon>
        <taxon>Gammaproteobacteria</taxon>
        <taxon>OMG group</taxon>
        <taxon>OM182 clade</taxon>
    </lineage>
</organism>
<feature type="binding site" evidence="4">
    <location>
        <position position="154"/>
    </location>
    <ligand>
        <name>Zn(2+)</name>
        <dbReference type="ChEBI" id="CHEBI:29105"/>
    </ligand>
</feature>
<dbReference type="GO" id="GO:0017136">
    <property type="term" value="F:histone deacetylase activity, NAD-dependent"/>
    <property type="evidence" value="ECO:0007669"/>
    <property type="project" value="TreeGrafter"/>
</dbReference>
<dbReference type="InterPro" id="IPR026590">
    <property type="entry name" value="Ssirtuin_cat_dom"/>
</dbReference>
<dbReference type="InterPro" id="IPR050134">
    <property type="entry name" value="NAD-dep_sirtuin_deacylases"/>
</dbReference>
<feature type="active site" description="Proton acceptor" evidence="4">
    <location>
        <position position="146"/>
    </location>
</feature>
<accession>A0A520S6F8</accession>
<protein>
    <recommendedName>
        <fullName evidence="1">protein acetyllysine N-acetyltransferase</fullName>
        <ecNumber evidence="1">2.3.1.286</ecNumber>
    </recommendedName>
</protein>
<dbReference type="Proteomes" id="UP000320404">
    <property type="component" value="Unassembled WGS sequence"/>
</dbReference>
<reference evidence="6 7" key="1">
    <citation type="submission" date="2019-02" db="EMBL/GenBank/DDBJ databases">
        <title>Prokaryotic population dynamics and viral predation in marine succession experiment using metagenomics: the confinement effect.</title>
        <authorList>
            <person name="Haro-Moreno J.M."/>
            <person name="Rodriguez-Valera F."/>
            <person name="Lopez-Perez M."/>
        </authorList>
    </citation>
    <scope>NUCLEOTIDE SEQUENCE [LARGE SCALE GENOMIC DNA]</scope>
    <source>
        <strain evidence="6">MED-G158</strain>
    </source>
</reference>
<comment type="caution">
    <text evidence="6">The sequence shown here is derived from an EMBL/GenBank/DDBJ whole genome shotgun (WGS) entry which is preliminary data.</text>
</comment>
<feature type="binding site" evidence="4">
    <location>
        <position position="208"/>
    </location>
    <ligand>
        <name>Zn(2+)</name>
        <dbReference type="ChEBI" id="CHEBI:29105"/>
    </ligand>
</feature>
<keyword evidence="2" id="KW-0808">Transferase</keyword>
<dbReference type="PROSITE" id="PS50305">
    <property type="entry name" value="SIRTUIN"/>
    <property type="match status" value="1"/>
</dbReference>
<proteinExistence type="predicted"/>
<feature type="domain" description="Deacetylase sirtuin-type" evidence="5">
    <location>
        <begin position="25"/>
        <end position="303"/>
    </location>
</feature>
<dbReference type="Gene3D" id="3.30.1600.10">
    <property type="entry name" value="SIR2/SIRT2 'Small Domain"/>
    <property type="match status" value="1"/>
</dbReference>
<sequence length="304" mass="33362">MRELCVSADPLGQVQFVQAQLQSGAAVGGVGVEELQAFVEEHPRVLALSGAGISQHSGIPTYRDAVGVWKSDKPIQHGEFIRHHATRQRYWARSYKGWPNVANARPNAAHIALSKLEDLGYVQTLVTQNIDRLHQKAGHRKVIDLHGRLDQVICMDCGETVTRADVQDWLAQNNAHLDEIKVTAAPDGDAQIEGEVLNDMQVPSCFRCSGLLKPNVVFYGSSVNKEIVNAVYDRLSQVDALLVVGTSLMVFSSFRFCKFAQANDIPILCINEGLTRADDMLRLKVLADCGSTLQHLAQALLARG</sequence>
<gene>
    <name evidence="6" type="ORF">EVA69_00895</name>
</gene>
<keyword evidence="3" id="KW-0520">NAD</keyword>
<dbReference type="InterPro" id="IPR029035">
    <property type="entry name" value="DHS-like_NAD/FAD-binding_dom"/>
</dbReference>
<dbReference type="GO" id="GO:0070403">
    <property type="term" value="F:NAD+ binding"/>
    <property type="evidence" value="ECO:0007669"/>
    <property type="project" value="InterPro"/>
</dbReference>
<feature type="binding site" evidence="4">
    <location>
        <position position="205"/>
    </location>
    <ligand>
        <name>Zn(2+)</name>
        <dbReference type="ChEBI" id="CHEBI:29105"/>
    </ligand>
</feature>
<dbReference type="SUPFAM" id="SSF52467">
    <property type="entry name" value="DHS-like NAD/FAD-binding domain"/>
    <property type="match status" value="1"/>
</dbReference>
<name>A0A520S6F8_9GAMM</name>
<evidence type="ECO:0000259" key="5">
    <source>
        <dbReference type="PROSITE" id="PS50305"/>
    </source>
</evidence>
<dbReference type="PANTHER" id="PTHR11085:SF10">
    <property type="entry name" value="NAD-DEPENDENT PROTEIN DEACYLASE SIRTUIN-5, MITOCHONDRIAL-RELATED"/>
    <property type="match status" value="1"/>
</dbReference>
<dbReference type="Gene3D" id="3.40.50.1220">
    <property type="entry name" value="TPP-binding domain"/>
    <property type="match status" value="1"/>
</dbReference>
<dbReference type="AlphaFoldDB" id="A0A520S6F8"/>
<dbReference type="GO" id="GO:0046872">
    <property type="term" value="F:metal ion binding"/>
    <property type="evidence" value="ECO:0007669"/>
    <property type="project" value="UniProtKB-KW"/>
</dbReference>
<keyword evidence="4" id="KW-0862">Zinc</keyword>
<dbReference type="PANTHER" id="PTHR11085">
    <property type="entry name" value="NAD-DEPENDENT PROTEIN DEACYLASE SIRTUIN-5, MITOCHONDRIAL-RELATED"/>
    <property type="match status" value="1"/>
</dbReference>
<dbReference type="InterPro" id="IPR003000">
    <property type="entry name" value="Sirtuin"/>
</dbReference>
<dbReference type="NCBIfam" id="NF003738">
    <property type="entry name" value="PRK05333.1"/>
    <property type="match status" value="1"/>
</dbReference>
<evidence type="ECO:0000256" key="4">
    <source>
        <dbReference type="PROSITE-ProRule" id="PRU00236"/>
    </source>
</evidence>
<feature type="binding site" evidence="4">
    <location>
        <position position="157"/>
    </location>
    <ligand>
        <name>Zn(2+)</name>
        <dbReference type="ChEBI" id="CHEBI:29105"/>
    </ligand>
</feature>
<evidence type="ECO:0000256" key="2">
    <source>
        <dbReference type="ARBA" id="ARBA00022679"/>
    </source>
</evidence>
<evidence type="ECO:0000256" key="1">
    <source>
        <dbReference type="ARBA" id="ARBA00012928"/>
    </source>
</evidence>
<dbReference type="InterPro" id="IPR026591">
    <property type="entry name" value="Sirtuin_cat_small_dom_sf"/>
</dbReference>
<evidence type="ECO:0000313" key="7">
    <source>
        <dbReference type="Proteomes" id="UP000320404"/>
    </source>
</evidence>